<feature type="non-terminal residue" evidence="5">
    <location>
        <position position="1"/>
    </location>
</feature>
<gene>
    <name evidence="5" type="ORF">F2Q69_00036557</name>
</gene>
<dbReference type="InterPro" id="IPR000504">
    <property type="entry name" value="RRM_dom"/>
</dbReference>
<keyword evidence="2 3" id="KW-0694">RNA-binding</keyword>
<dbReference type="Pfam" id="PF00076">
    <property type="entry name" value="RRM_1"/>
    <property type="match status" value="2"/>
</dbReference>
<dbReference type="GO" id="GO:0006417">
    <property type="term" value="P:regulation of translation"/>
    <property type="evidence" value="ECO:0007669"/>
    <property type="project" value="TreeGrafter"/>
</dbReference>
<dbReference type="AlphaFoldDB" id="A0A8S9SAF8"/>
<dbReference type="SUPFAM" id="SSF54928">
    <property type="entry name" value="RNA-binding domain, RBD"/>
    <property type="match status" value="2"/>
</dbReference>
<evidence type="ECO:0000313" key="5">
    <source>
        <dbReference type="EMBL" id="KAF3598341.1"/>
    </source>
</evidence>
<evidence type="ECO:0000256" key="3">
    <source>
        <dbReference type="PROSITE-ProRule" id="PRU00176"/>
    </source>
</evidence>
<dbReference type="SMART" id="SM00360">
    <property type="entry name" value="RRM"/>
    <property type="match status" value="2"/>
</dbReference>
<dbReference type="InterPro" id="IPR035979">
    <property type="entry name" value="RBD_domain_sf"/>
</dbReference>
<protein>
    <recommendedName>
        <fullName evidence="4">RRM domain-containing protein</fullName>
    </recommendedName>
</protein>
<proteinExistence type="predicted"/>
<accession>A0A8S9SAF8</accession>
<comment type="caution">
    <text evidence="5">The sequence shown here is derived from an EMBL/GenBank/DDBJ whole genome shotgun (WGS) entry which is preliminary data.</text>
</comment>
<dbReference type="PANTHER" id="PTHR48032">
    <property type="entry name" value="RNA-BINDING PROTEIN MUSASHI HOMOLOG RBP6"/>
    <property type="match status" value="1"/>
</dbReference>
<dbReference type="InterPro" id="IPR012677">
    <property type="entry name" value="Nucleotide-bd_a/b_plait_sf"/>
</dbReference>
<dbReference type="Gene3D" id="3.30.70.330">
    <property type="match status" value="2"/>
</dbReference>
<feature type="domain" description="RRM" evidence="4">
    <location>
        <begin position="12"/>
        <end position="88"/>
    </location>
</feature>
<keyword evidence="1" id="KW-0677">Repeat</keyword>
<organism evidence="5 6">
    <name type="scientific">Brassica cretica</name>
    <name type="common">Mustard</name>
    <dbReference type="NCBI Taxonomy" id="69181"/>
    <lineage>
        <taxon>Eukaryota</taxon>
        <taxon>Viridiplantae</taxon>
        <taxon>Streptophyta</taxon>
        <taxon>Embryophyta</taxon>
        <taxon>Tracheophyta</taxon>
        <taxon>Spermatophyta</taxon>
        <taxon>Magnoliopsida</taxon>
        <taxon>eudicotyledons</taxon>
        <taxon>Gunneridae</taxon>
        <taxon>Pentapetalae</taxon>
        <taxon>rosids</taxon>
        <taxon>malvids</taxon>
        <taxon>Brassicales</taxon>
        <taxon>Brassicaceae</taxon>
        <taxon>Brassiceae</taxon>
        <taxon>Brassica</taxon>
    </lineage>
</organism>
<dbReference type="EMBL" id="QGKX02000004">
    <property type="protein sequence ID" value="KAF3598341.1"/>
    <property type="molecule type" value="Genomic_DNA"/>
</dbReference>
<dbReference type="GO" id="GO:0003729">
    <property type="term" value="F:mRNA binding"/>
    <property type="evidence" value="ECO:0007669"/>
    <property type="project" value="TreeGrafter"/>
</dbReference>
<evidence type="ECO:0000256" key="1">
    <source>
        <dbReference type="ARBA" id="ARBA00022737"/>
    </source>
</evidence>
<dbReference type="PROSITE" id="PS50102">
    <property type="entry name" value="RRM"/>
    <property type="match status" value="2"/>
</dbReference>
<evidence type="ECO:0000313" key="6">
    <source>
        <dbReference type="Proteomes" id="UP000712600"/>
    </source>
</evidence>
<sequence>IRVIGGMDCDRYELFIGGIPRGTSEESLKQHFSRYGAVLGAVVAKEKATGQPRGFGFVRFANAYEVDKALRDSHYILGRAASYQFYSLLSSYMSCLIDYYFMSLYQVDVKKAIPKHEHMRQQFNVQPYLSQVQQNNDGGVHEMLINGNNYHRTKKLFVGGLSSETTKEEFKTYFEKFGRITDVVVMHDSVTNRPRGFGFVTYDSENSVEIVMQSNFHELSNKRVEVKRAIPKEGIHINNGGNHSLPPTYNSFQTTPYVHGRNGYELTAQYPPVFAYHHGFQGFHYPYGYPVTAQGPTVPWNNLIMPPTPGFYCPPPPPTTNAHCYLPYMNGFDHVGMSVTAFNAVPWPVGGDGAVAILPRLEDLKLEVPNQGHKRMN</sequence>
<evidence type="ECO:0000256" key="2">
    <source>
        <dbReference type="ARBA" id="ARBA00022884"/>
    </source>
</evidence>
<name>A0A8S9SAF8_BRACR</name>
<evidence type="ECO:0000259" key="4">
    <source>
        <dbReference type="PROSITE" id="PS50102"/>
    </source>
</evidence>
<dbReference type="FunFam" id="3.30.70.330:FF:000040">
    <property type="entry name" value="Heterogeneous nuclear ribonucleoprotein A2/B1"/>
    <property type="match status" value="1"/>
</dbReference>
<dbReference type="Proteomes" id="UP000712600">
    <property type="component" value="Unassembled WGS sequence"/>
</dbReference>
<dbReference type="PANTHER" id="PTHR48032:SF12">
    <property type="entry name" value="RRM DOMAIN-CONTAINING PROTEIN"/>
    <property type="match status" value="1"/>
</dbReference>
<reference evidence="5" key="1">
    <citation type="submission" date="2019-12" db="EMBL/GenBank/DDBJ databases">
        <title>Genome sequencing and annotation of Brassica cretica.</title>
        <authorList>
            <person name="Studholme D.J."/>
            <person name="Sarris P."/>
        </authorList>
    </citation>
    <scope>NUCLEOTIDE SEQUENCE</scope>
    <source>
        <strain evidence="5">PFS-109/04</strain>
        <tissue evidence="5">Leaf</tissue>
    </source>
</reference>
<feature type="domain" description="RRM" evidence="4">
    <location>
        <begin position="154"/>
        <end position="231"/>
    </location>
</feature>